<name>A0A7W0HRQ2_9ACTN</name>
<accession>A0A7W0HRQ2</accession>
<dbReference type="InterPro" id="IPR029058">
    <property type="entry name" value="AB_hydrolase_fold"/>
</dbReference>
<protein>
    <submittedName>
        <fullName evidence="3">Pimeloyl-ACP methyl ester carboxylesterase</fullName>
    </submittedName>
</protein>
<gene>
    <name evidence="3" type="ORF">HNR30_004446</name>
</gene>
<dbReference type="GO" id="GO:0016787">
    <property type="term" value="F:hydrolase activity"/>
    <property type="evidence" value="ECO:0007669"/>
    <property type="project" value="UniProtKB-KW"/>
</dbReference>
<dbReference type="PRINTS" id="PR00111">
    <property type="entry name" value="ABHYDROLASE"/>
</dbReference>
<dbReference type="Gene3D" id="3.40.50.1820">
    <property type="entry name" value="alpha/beta hydrolase"/>
    <property type="match status" value="1"/>
</dbReference>
<evidence type="ECO:0000313" key="4">
    <source>
        <dbReference type="Proteomes" id="UP000530928"/>
    </source>
</evidence>
<keyword evidence="4" id="KW-1185">Reference proteome</keyword>
<evidence type="ECO:0000256" key="1">
    <source>
        <dbReference type="ARBA" id="ARBA00022801"/>
    </source>
</evidence>
<dbReference type="RefSeq" id="WP_220133807.1">
    <property type="nucleotide sequence ID" value="NZ_BAABAM010000003.1"/>
</dbReference>
<feature type="domain" description="AB hydrolase-1" evidence="2">
    <location>
        <begin position="14"/>
        <end position="238"/>
    </location>
</feature>
<dbReference type="Pfam" id="PF12697">
    <property type="entry name" value="Abhydrolase_6"/>
    <property type="match status" value="1"/>
</dbReference>
<dbReference type="GO" id="GO:0016020">
    <property type="term" value="C:membrane"/>
    <property type="evidence" value="ECO:0007669"/>
    <property type="project" value="TreeGrafter"/>
</dbReference>
<comment type="caution">
    <text evidence="3">The sequence shown here is derived from an EMBL/GenBank/DDBJ whole genome shotgun (WGS) entry which is preliminary data.</text>
</comment>
<dbReference type="SUPFAM" id="SSF53474">
    <property type="entry name" value="alpha/beta-Hydrolases"/>
    <property type="match status" value="1"/>
</dbReference>
<proteinExistence type="predicted"/>
<dbReference type="InterPro" id="IPR000073">
    <property type="entry name" value="AB_hydrolase_1"/>
</dbReference>
<dbReference type="EMBL" id="JACDUR010000004">
    <property type="protein sequence ID" value="MBA2893092.1"/>
    <property type="molecule type" value="Genomic_DNA"/>
</dbReference>
<evidence type="ECO:0000313" key="3">
    <source>
        <dbReference type="EMBL" id="MBA2893092.1"/>
    </source>
</evidence>
<evidence type="ECO:0000259" key="2">
    <source>
        <dbReference type="Pfam" id="PF12697"/>
    </source>
</evidence>
<reference evidence="3 4" key="1">
    <citation type="submission" date="2020-07" db="EMBL/GenBank/DDBJ databases">
        <title>Genomic Encyclopedia of Type Strains, Phase IV (KMG-IV): sequencing the most valuable type-strain genomes for metagenomic binning, comparative biology and taxonomic classification.</title>
        <authorList>
            <person name="Goeker M."/>
        </authorList>
    </citation>
    <scope>NUCLEOTIDE SEQUENCE [LARGE SCALE GENOMIC DNA]</scope>
    <source>
        <strain evidence="3 4">DSM 45533</strain>
    </source>
</reference>
<keyword evidence="1" id="KW-0378">Hydrolase</keyword>
<dbReference type="InterPro" id="IPR000639">
    <property type="entry name" value="Epox_hydrolase-like"/>
</dbReference>
<dbReference type="AlphaFoldDB" id="A0A7W0HRQ2"/>
<dbReference type="Proteomes" id="UP000530928">
    <property type="component" value="Unassembled WGS sequence"/>
</dbReference>
<dbReference type="PRINTS" id="PR00412">
    <property type="entry name" value="EPOXHYDRLASE"/>
</dbReference>
<dbReference type="PANTHER" id="PTHR43798">
    <property type="entry name" value="MONOACYLGLYCEROL LIPASE"/>
    <property type="match status" value="1"/>
</dbReference>
<organism evidence="3 4">
    <name type="scientific">Nonomuraea soli</name>
    <dbReference type="NCBI Taxonomy" id="1032476"/>
    <lineage>
        <taxon>Bacteria</taxon>
        <taxon>Bacillati</taxon>
        <taxon>Actinomycetota</taxon>
        <taxon>Actinomycetes</taxon>
        <taxon>Streptosporangiales</taxon>
        <taxon>Streptosporangiaceae</taxon>
        <taxon>Nonomuraea</taxon>
    </lineage>
</organism>
<sequence>MSLFYEDVGDGPPVVLVHGWPLSCRFWEPQIGALVEAGRRVVCYDRRGFGDSSRPWHGYDHATFTADLAALVEALDLTGVTLVGFSTGCAEAVGYAAASRRVARLVLGSPVVYPDPLADELRAASRRHRIPMLDDLLLRFFAVDGYSALDERTRLYLLGLAAGASPRATAESMTAWGSADPAGDLAAVAVPTLIIHGEGDAFVPRLDSGARLVRAIAGSALVTIPDAPHGAPLTHDEQWNQLLLEFLAS</sequence>
<dbReference type="InterPro" id="IPR050266">
    <property type="entry name" value="AB_hydrolase_sf"/>
</dbReference>
<dbReference type="PANTHER" id="PTHR43798:SF31">
    <property type="entry name" value="AB HYDROLASE SUPERFAMILY PROTEIN YCLE"/>
    <property type="match status" value="1"/>
</dbReference>